<evidence type="ECO:0000256" key="7">
    <source>
        <dbReference type="ARBA" id="ARBA00023136"/>
    </source>
</evidence>
<keyword evidence="6 8" id="KW-1133">Transmembrane helix</keyword>
<comment type="caution">
    <text evidence="9">The sequence shown here is derived from an EMBL/GenBank/DDBJ whole genome shotgun (WGS) entry which is preliminary data.</text>
</comment>
<evidence type="ECO:0000256" key="2">
    <source>
        <dbReference type="ARBA" id="ARBA00007776"/>
    </source>
</evidence>
<comment type="similarity">
    <text evidence="2">Belongs to the MreD family.</text>
</comment>
<feature type="transmembrane region" description="Helical" evidence="8">
    <location>
        <begin position="103"/>
        <end position="127"/>
    </location>
</feature>
<organism evidence="9 10">
    <name type="scientific">Virgibacillus siamensis</name>
    <dbReference type="NCBI Taxonomy" id="480071"/>
    <lineage>
        <taxon>Bacteria</taxon>
        <taxon>Bacillati</taxon>
        <taxon>Bacillota</taxon>
        <taxon>Bacilli</taxon>
        <taxon>Bacillales</taxon>
        <taxon>Bacillaceae</taxon>
        <taxon>Virgibacillus</taxon>
    </lineage>
</organism>
<keyword evidence="7 8" id="KW-0472">Membrane</keyword>
<feature type="transmembrane region" description="Helical" evidence="8">
    <location>
        <begin position="30"/>
        <end position="50"/>
    </location>
</feature>
<feature type="transmembrane region" description="Helical" evidence="8">
    <location>
        <begin position="62"/>
        <end position="91"/>
    </location>
</feature>
<evidence type="ECO:0000256" key="4">
    <source>
        <dbReference type="ARBA" id="ARBA00022692"/>
    </source>
</evidence>
<comment type="subcellular location">
    <subcellularLocation>
        <location evidence="1">Cell membrane</location>
        <topology evidence="1">Multi-pass membrane protein</topology>
    </subcellularLocation>
</comment>
<keyword evidence="5" id="KW-0133">Cell shape</keyword>
<evidence type="ECO:0000313" key="10">
    <source>
        <dbReference type="Proteomes" id="UP001500866"/>
    </source>
</evidence>
<dbReference type="InterPro" id="IPR007227">
    <property type="entry name" value="Cell_shape_determining_MreD"/>
</dbReference>
<dbReference type="RefSeq" id="WP_343812250.1">
    <property type="nucleotide sequence ID" value="NZ_BAAADS010000012.1"/>
</dbReference>
<dbReference type="NCBIfam" id="TIGR03426">
    <property type="entry name" value="shape_MreD"/>
    <property type="match status" value="1"/>
</dbReference>
<evidence type="ECO:0000313" key="9">
    <source>
        <dbReference type="EMBL" id="GAA0601507.1"/>
    </source>
</evidence>
<reference evidence="10" key="1">
    <citation type="journal article" date="2019" name="Int. J. Syst. Evol. Microbiol.">
        <title>The Global Catalogue of Microorganisms (GCM) 10K type strain sequencing project: providing services to taxonomists for standard genome sequencing and annotation.</title>
        <authorList>
            <consortium name="The Broad Institute Genomics Platform"/>
            <consortium name="The Broad Institute Genome Sequencing Center for Infectious Disease"/>
            <person name="Wu L."/>
            <person name="Ma J."/>
        </authorList>
    </citation>
    <scope>NUCLEOTIDE SEQUENCE [LARGE SCALE GENOMIC DNA]</scope>
    <source>
        <strain evidence="10">JCM 15395</strain>
    </source>
</reference>
<dbReference type="EMBL" id="BAAADS010000012">
    <property type="protein sequence ID" value="GAA0601507.1"/>
    <property type="molecule type" value="Genomic_DNA"/>
</dbReference>
<evidence type="ECO:0000256" key="5">
    <source>
        <dbReference type="ARBA" id="ARBA00022960"/>
    </source>
</evidence>
<feature type="transmembrane region" description="Helical" evidence="8">
    <location>
        <begin position="139"/>
        <end position="161"/>
    </location>
</feature>
<dbReference type="Proteomes" id="UP001500866">
    <property type="component" value="Unassembled WGS sequence"/>
</dbReference>
<gene>
    <name evidence="9" type="primary">mreD</name>
    <name evidence="9" type="ORF">GCM10009001_17860</name>
</gene>
<protein>
    <submittedName>
        <fullName evidence="9">Rod shape-determining protein MreD</fullName>
    </submittedName>
</protein>
<keyword evidence="4 8" id="KW-0812">Transmembrane</keyword>
<evidence type="ECO:0000256" key="3">
    <source>
        <dbReference type="ARBA" id="ARBA00022475"/>
    </source>
</evidence>
<keyword evidence="10" id="KW-1185">Reference proteome</keyword>
<evidence type="ECO:0000256" key="8">
    <source>
        <dbReference type="SAM" id="Phobius"/>
    </source>
</evidence>
<accession>A0ABP3R2D1</accession>
<evidence type="ECO:0000256" key="1">
    <source>
        <dbReference type="ARBA" id="ARBA00004651"/>
    </source>
</evidence>
<evidence type="ECO:0000256" key="6">
    <source>
        <dbReference type="ARBA" id="ARBA00022989"/>
    </source>
</evidence>
<name>A0ABP3R2D1_9BACI</name>
<keyword evidence="3" id="KW-1003">Cell membrane</keyword>
<sequence length="180" mass="20520">MKRLIIPFILFLLFIMEGVALELLPASLVTGDIVIVPHWILAFLVMMAVFHDRENTYMSILYGLIFGFLIDIVYTGVLGVYMFTYAVVIYIVHGLTKLLHANIFGVTVLGIVGLVLAEALINVVFSFVGLSEMEWSMYLVYRMLPTVLANLLFLLLVYPFMSKWLVDWQQDNLRGNSVYL</sequence>
<dbReference type="Pfam" id="PF04093">
    <property type="entry name" value="MreD"/>
    <property type="match status" value="1"/>
</dbReference>
<proteinExistence type="inferred from homology"/>